<name>A0A9X4LYM9_9ACTN</name>
<evidence type="ECO:0000313" key="3">
    <source>
        <dbReference type="EMBL" id="MDG3014709.1"/>
    </source>
</evidence>
<feature type="region of interest" description="Disordered" evidence="1">
    <location>
        <begin position="40"/>
        <end position="90"/>
    </location>
</feature>
<dbReference type="EMBL" id="JANRHA010000005">
    <property type="protein sequence ID" value="MDG3014709.1"/>
    <property type="molecule type" value="Genomic_DNA"/>
</dbReference>
<organism evidence="3 4">
    <name type="scientific">Speluncibacter jeojiensis</name>
    <dbReference type="NCBI Taxonomy" id="2710754"/>
    <lineage>
        <taxon>Bacteria</taxon>
        <taxon>Bacillati</taxon>
        <taxon>Actinomycetota</taxon>
        <taxon>Actinomycetes</taxon>
        <taxon>Mycobacteriales</taxon>
        <taxon>Speluncibacteraceae</taxon>
        <taxon>Speluncibacter</taxon>
    </lineage>
</organism>
<evidence type="ECO:0008006" key="5">
    <source>
        <dbReference type="Google" id="ProtNLM"/>
    </source>
</evidence>
<evidence type="ECO:0000256" key="1">
    <source>
        <dbReference type="SAM" id="MobiDB-lite"/>
    </source>
</evidence>
<proteinExistence type="predicted"/>
<feature type="chain" id="PRO_5040925179" description="DUF3558 domain-containing protein" evidence="2">
    <location>
        <begin position="25"/>
        <end position="223"/>
    </location>
</feature>
<dbReference type="RefSeq" id="WP_277834983.1">
    <property type="nucleotide sequence ID" value="NZ_JAAIVF010000007.1"/>
</dbReference>
<keyword evidence="2" id="KW-0732">Signal</keyword>
<feature type="signal peptide" evidence="2">
    <location>
        <begin position="1"/>
        <end position="24"/>
    </location>
</feature>
<reference evidence="3" key="1">
    <citation type="submission" date="2022-08" db="EMBL/GenBank/DDBJ databases">
        <title>Genome analysis of Corynebacteriales strain.</title>
        <authorList>
            <person name="Lee S.D."/>
        </authorList>
    </citation>
    <scope>NUCLEOTIDE SEQUENCE</scope>
    <source>
        <strain evidence="3">D3-21</strain>
    </source>
</reference>
<dbReference type="AlphaFoldDB" id="A0A9X4LYM9"/>
<gene>
    <name evidence="3" type="ORF">NVS88_09075</name>
</gene>
<protein>
    <recommendedName>
        <fullName evidence="5">DUF3558 domain-containing protein</fullName>
    </recommendedName>
</protein>
<sequence>MSSVRVRTRCGAAISAIAAAVALAGCSAGVQGTAVAAGSAHGAPAAAGPGSAPDTTVSSSPSGPPSPSAPGAGAHGGTGTARPVRGTVPSCKQIGSLAGSSLRGFEPAGQDIVTATRQNCRFTTGLLTAGGKNISVAVSDNPFTVELLQTMLANRSMMGDNAIDDPRVAQLGVVGQRIDSAGGTVVTLMLAGKTVTVLGVGTQSGGVDKLLDVALPVASALLK</sequence>
<keyword evidence="4" id="KW-1185">Reference proteome</keyword>
<dbReference type="Proteomes" id="UP001152755">
    <property type="component" value="Unassembled WGS sequence"/>
</dbReference>
<evidence type="ECO:0000313" key="4">
    <source>
        <dbReference type="Proteomes" id="UP001152755"/>
    </source>
</evidence>
<accession>A0A9X4LYM9</accession>
<evidence type="ECO:0000256" key="2">
    <source>
        <dbReference type="SAM" id="SignalP"/>
    </source>
</evidence>
<dbReference type="PROSITE" id="PS51257">
    <property type="entry name" value="PROKAR_LIPOPROTEIN"/>
    <property type="match status" value="1"/>
</dbReference>
<feature type="compositionally biased region" description="Low complexity" evidence="1">
    <location>
        <begin position="40"/>
        <end position="61"/>
    </location>
</feature>
<comment type="caution">
    <text evidence="3">The sequence shown here is derived from an EMBL/GenBank/DDBJ whole genome shotgun (WGS) entry which is preliminary data.</text>
</comment>